<accession>A0AAN7F9X8</accession>
<dbReference type="GO" id="GO:0009187">
    <property type="term" value="P:cyclic nucleotide metabolic process"/>
    <property type="evidence" value="ECO:0007669"/>
    <property type="project" value="TreeGrafter"/>
</dbReference>
<dbReference type="AlphaFoldDB" id="A0AAN7F9X8"/>
<name>A0AAN7F9X8_QUERU</name>
<feature type="non-terminal residue" evidence="1">
    <location>
        <position position="1"/>
    </location>
</feature>
<dbReference type="InterPro" id="IPR012386">
    <property type="entry name" value="Cyclic-nucl_3Pdiesterase"/>
</dbReference>
<dbReference type="GO" id="GO:0004113">
    <property type="term" value="F:2',3'-cyclic-nucleotide 3'-phosphodiesterase activity"/>
    <property type="evidence" value="ECO:0007669"/>
    <property type="project" value="TreeGrafter"/>
</dbReference>
<dbReference type="EMBL" id="JAXUIC010000005">
    <property type="protein sequence ID" value="KAK4589453.1"/>
    <property type="molecule type" value="Genomic_DNA"/>
</dbReference>
<evidence type="ECO:0000313" key="2">
    <source>
        <dbReference type="Proteomes" id="UP001324115"/>
    </source>
</evidence>
<evidence type="ECO:0008006" key="3">
    <source>
        <dbReference type="Google" id="ProtNLM"/>
    </source>
</evidence>
<dbReference type="PANTHER" id="PTHR28141:SF1">
    <property type="entry name" value="2',3'-CYCLIC-NUCLEOTIDE 3'-PHOSPHODIESTERASE"/>
    <property type="match status" value="1"/>
</dbReference>
<organism evidence="1 2">
    <name type="scientific">Quercus rubra</name>
    <name type="common">Northern red oak</name>
    <name type="synonym">Quercus borealis</name>
    <dbReference type="NCBI Taxonomy" id="3512"/>
    <lineage>
        <taxon>Eukaryota</taxon>
        <taxon>Viridiplantae</taxon>
        <taxon>Streptophyta</taxon>
        <taxon>Embryophyta</taxon>
        <taxon>Tracheophyta</taxon>
        <taxon>Spermatophyta</taxon>
        <taxon>Magnoliopsida</taxon>
        <taxon>eudicotyledons</taxon>
        <taxon>Gunneridae</taxon>
        <taxon>Pentapetalae</taxon>
        <taxon>rosids</taxon>
        <taxon>fabids</taxon>
        <taxon>Fagales</taxon>
        <taxon>Fagaceae</taxon>
        <taxon>Quercus</taxon>
    </lineage>
</organism>
<keyword evidence="2" id="KW-1185">Reference proteome</keyword>
<dbReference type="Gene3D" id="3.90.1140.10">
    <property type="entry name" value="Cyclic phosphodiesterase"/>
    <property type="match status" value="1"/>
</dbReference>
<dbReference type="FunFam" id="3.90.1140.10:FF:000007">
    <property type="entry name" value="Cyclic phosphodiesterase"/>
    <property type="match status" value="1"/>
</dbReference>
<proteinExistence type="predicted"/>
<dbReference type="SUPFAM" id="SSF55144">
    <property type="entry name" value="LigT-like"/>
    <property type="match status" value="1"/>
</dbReference>
<dbReference type="Pfam" id="PF13563">
    <property type="entry name" value="2_5_RNA_ligase2"/>
    <property type="match status" value="1"/>
</dbReference>
<gene>
    <name evidence="1" type="ORF">RGQ29_020149</name>
</gene>
<dbReference type="InterPro" id="IPR009097">
    <property type="entry name" value="Cyclic_Pdiesterase"/>
</dbReference>
<sequence length="263" mass="29593">TYKTEAHNNLNVQHNRQSKTPKIPSPFWVFLFHIKFLFLFLKKPTNHSLPYLHQKPTSSSSSSSSSSSTSTLIFDLMATSQQVEPEKHVYSVWAVPPDDVAARLRKLMDSLGSEFGGPKFDPHITVVGAVSLTPEDAVEKFRSACEGRKAYTATVDRVATGTFFYQCVFLLIHPTTEVVETSAHCCGHFGYKNSTPYMPHLSLLYADLTEDEKKKAQERASILDESINSLSFQVNRLALYKTDTKDTTLESWEKISECFLSPN</sequence>
<evidence type="ECO:0000313" key="1">
    <source>
        <dbReference type="EMBL" id="KAK4589453.1"/>
    </source>
</evidence>
<comment type="caution">
    <text evidence="1">The sequence shown here is derived from an EMBL/GenBank/DDBJ whole genome shotgun (WGS) entry which is preliminary data.</text>
</comment>
<reference evidence="1 2" key="1">
    <citation type="journal article" date="2023" name="G3 (Bethesda)">
        <title>A haplotype-resolved chromosome-scale genome for Quercus rubra L. provides insights into the genetics of adaptive traits for red oak species.</title>
        <authorList>
            <person name="Kapoor B."/>
            <person name="Jenkins J."/>
            <person name="Schmutz J."/>
            <person name="Zhebentyayeva T."/>
            <person name="Kuelheim C."/>
            <person name="Coggeshall M."/>
            <person name="Heim C."/>
            <person name="Lasky J.R."/>
            <person name="Leites L."/>
            <person name="Islam-Faridi N."/>
            <person name="Romero-Severson J."/>
            <person name="DeLeo V.L."/>
            <person name="Lucas S.M."/>
            <person name="Lazic D."/>
            <person name="Gailing O."/>
            <person name="Carlson J."/>
            <person name="Staton M."/>
        </authorList>
    </citation>
    <scope>NUCLEOTIDE SEQUENCE [LARGE SCALE GENOMIC DNA]</scope>
    <source>
        <strain evidence="1">Pseudo-F2</strain>
    </source>
</reference>
<dbReference type="Proteomes" id="UP001324115">
    <property type="component" value="Unassembled WGS sequence"/>
</dbReference>
<protein>
    <recommendedName>
        <fullName evidence="3">RNA ligase/cyclic nucleotide phosphodiesterase family protein</fullName>
    </recommendedName>
</protein>
<dbReference type="PANTHER" id="PTHR28141">
    <property type="entry name" value="2',3'-CYCLIC-NUCLEOTIDE 3'-PHOSPHODIESTERASE"/>
    <property type="match status" value="1"/>
</dbReference>